<dbReference type="Proteomes" id="UP000507222">
    <property type="component" value="Unassembled WGS sequence"/>
</dbReference>
<evidence type="ECO:0000313" key="1">
    <source>
        <dbReference type="EMBL" id="CAB4283267.1"/>
    </source>
</evidence>
<gene>
    <name evidence="1" type="ORF">CURHAP_LOCUS37526</name>
</gene>
<proteinExistence type="predicted"/>
<dbReference type="AlphaFoldDB" id="A0A6J5V631"/>
<organism evidence="1 2">
    <name type="scientific">Prunus armeniaca</name>
    <name type="common">Apricot</name>
    <name type="synonym">Armeniaca vulgaris</name>
    <dbReference type="NCBI Taxonomy" id="36596"/>
    <lineage>
        <taxon>Eukaryota</taxon>
        <taxon>Viridiplantae</taxon>
        <taxon>Streptophyta</taxon>
        <taxon>Embryophyta</taxon>
        <taxon>Tracheophyta</taxon>
        <taxon>Spermatophyta</taxon>
        <taxon>Magnoliopsida</taxon>
        <taxon>eudicotyledons</taxon>
        <taxon>Gunneridae</taxon>
        <taxon>Pentapetalae</taxon>
        <taxon>rosids</taxon>
        <taxon>fabids</taxon>
        <taxon>Rosales</taxon>
        <taxon>Rosaceae</taxon>
        <taxon>Amygdaloideae</taxon>
        <taxon>Amygdaleae</taxon>
        <taxon>Prunus</taxon>
    </lineage>
</organism>
<dbReference type="EMBL" id="CAEKDK010000006">
    <property type="protein sequence ID" value="CAB4283267.1"/>
    <property type="molecule type" value="Genomic_DNA"/>
</dbReference>
<evidence type="ECO:0000313" key="2">
    <source>
        <dbReference type="Proteomes" id="UP000507222"/>
    </source>
</evidence>
<protein>
    <submittedName>
        <fullName evidence="1">Uncharacterized protein</fullName>
    </submittedName>
</protein>
<reference evidence="1 2" key="1">
    <citation type="submission" date="2020-05" db="EMBL/GenBank/DDBJ databases">
        <authorList>
            <person name="Campoy J."/>
            <person name="Schneeberger K."/>
            <person name="Spophaly S."/>
        </authorList>
    </citation>
    <scope>NUCLEOTIDE SEQUENCE [LARGE SCALE GENOMIC DNA]</scope>
    <source>
        <strain evidence="1">PruArmRojPasFocal</strain>
    </source>
</reference>
<sequence length="64" mass="7301">MSIRTFHSRLCAIVSSECSQHYDLRQGLERVQDQAGEVDLSDIGARDRRQPPGVVIHLRRQEAL</sequence>
<name>A0A6J5V631_PRUAR</name>
<accession>A0A6J5V631</accession>